<keyword evidence="2" id="KW-1185">Reference proteome</keyword>
<name>A0ABV2XAP5_9NOCA</name>
<reference evidence="1 2" key="1">
    <citation type="submission" date="2024-06" db="EMBL/GenBank/DDBJ databases">
        <title>The Natural Products Discovery Center: Release of the First 8490 Sequenced Strains for Exploring Actinobacteria Biosynthetic Diversity.</title>
        <authorList>
            <person name="Kalkreuter E."/>
            <person name="Kautsar S.A."/>
            <person name="Yang D."/>
            <person name="Bader C.D."/>
            <person name="Teijaro C.N."/>
            <person name="Fluegel L."/>
            <person name="Davis C.M."/>
            <person name="Simpson J.R."/>
            <person name="Lauterbach L."/>
            <person name="Steele A.D."/>
            <person name="Gui C."/>
            <person name="Meng S."/>
            <person name="Li G."/>
            <person name="Viehrig K."/>
            <person name="Ye F."/>
            <person name="Su P."/>
            <person name="Kiefer A.F."/>
            <person name="Nichols A."/>
            <person name="Cepeda A.J."/>
            <person name="Yan W."/>
            <person name="Fan B."/>
            <person name="Jiang Y."/>
            <person name="Adhikari A."/>
            <person name="Zheng C.-J."/>
            <person name="Schuster L."/>
            <person name="Cowan T.M."/>
            <person name="Smanski M.J."/>
            <person name="Chevrette M.G."/>
            <person name="De Carvalho L.P.S."/>
            <person name="Shen B."/>
        </authorList>
    </citation>
    <scope>NUCLEOTIDE SEQUENCE [LARGE SCALE GENOMIC DNA]</scope>
    <source>
        <strain evidence="1 2">NPDC019434</strain>
    </source>
</reference>
<protein>
    <submittedName>
        <fullName evidence="1">Uncharacterized protein</fullName>
    </submittedName>
</protein>
<gene>
    <name evidence="1" type="ORF">ABZ507_14105</name>
</gene>
<dbReference type="RefSeq" id="WP_357805912.1">
    <property type="nucleotide sequence ID" value="NZ_JBEYBM010000012.1"/>
</dbReference>
<evidence type="ECO:0000313" key="2">
    <source>
        <dbReference type="Proteomes" id="UP001550535"/>
    </source>
</evidence>
<dbReference type="EMBL" id="JBEYBR010000031">
    <property type="protein sequence ID" value="MEU2122944.1"/>
    <property type="molecule type" value="Genomic_DNA"/>
</dbReference>
<dbReference type="Proteomes" id="UP001550535">
    <property type="component" value="Unassembled WGS sequence"/>
</dbReference>
<comment type="caution">
    <text evidence="1">The sequence shown here is derived from an EMBL/GenBank/DDBJ whole genome shotgun (WGS) entry which is preliminary data.</text>
</comment>
<organism evidence="1 2">
    <name type="scientific">Nocardia niwae</name>
    <dbReference type="NCBI Taxonomy" id="626084"/>
    <lineage>
        <taxon>Bacteria</taxon>
        <taxon>Bacillati</taxon>
        <taxon>Actinomycetota</taxon>
        <taxon>Actinomycetes</taxon>
        <taxon>Mycobacteriales</taxon>
        <taxon>Nocardiaceae</taxon>
        <taxon>Nocardia</taxon>
    </lineage>
</organism>
<accession>A0ABV2XAP5</accession>
<sequence length="82" mass="8434">MLRRGDELRRDLAALAGDYGALPDSGLLIDTDGVGALTTPGYCVAGAREVFDEAALELAAAAGALERAATYTARLEPVVLEG</sequence>
<proteinExistence type="predicted"/>
<evidence type="ECO:0000313" key="1">
    <source>
        <dbReference type="EMBL" id="MEU2122944.1"/>
    </source>
</evidence>